<evidence type="ECO:0000313" key="1">
    <source>
        <dbReference type="EMBL" id="CAI0402939.1"/>
    </source>
</evidence>
<comment type="caution">
    <text evidence="1">The sequence shown here is derived from an EMBL/GenBank/DDBJ whole genome shotgun (WGS) entry which is preliminary data.</text>
</comment>
<evidence type="ECO:0000313" key="2">
    <source>
        <dbReference type="Proteomes" id="UP001154282"/>
    </source>
</evidence>
<organism evidence="1 2">
    <name type="scientific">Linum tenue</name>
    <dbReference type="NCBI Taxonomy" id="586396"/>
    <lineage>
        <taxon>Eukaryota</taxon>
        <taxon>Viridiplantae</taxon>
        <taxon>Streptophyta</taxon>
        <taxon>Embryophyta</taxon>
        <taxon>Tracheophyta</taxon>
        <taxon>Spermatophyta</taxon>
        <taxon>Magnoliopsida</taxon>
        <taxon>eudicotyledons</taxon>
        <taxon>Gunneridae</taxon>
        <taxon>Pentapetalae</taxon>
        <taxon>rosids</taxon>
        <taxon>fabids</taxon>
        <taxon>Malpighiales</taxon>
        <taxon>Linaceae</taxon>
        <taxon>Linum</taxon>
    </lineage>
</organism>
<proteinExistence type="predicted"/>
<dbReference type="EMBL" id="CAMGYJ010000004">
    <property type="protein sequence ID" value="CAI0402939.1"/>
    <property type="molecule type" value="Genomic_DNA"/>
</dbReference>
<sequence>MLEEWWDGDLIIDGTSESELIPPIAELAAEEGGGEVTIEKS</sequence>
<accession>A0AAV0IZF8</accession>
<protein>
    <submittedName>
        <fullName evidence="1">Uncharacterized protein</fullName>
    </submittedName>
</protein>
<dbReference type="Proteomes" id="UP001154282">
    <property type="component" value="Unassembled WGS sequence"/>
</dbReference>
<name>A0AAV0IZF8_9ROSI</name>
<gene>
    <name evidence="1" type="ORF">LITE_LOCUS11831</name>
</gene>
<reference evidence="1" key="1">
    <citation type="submission" date="2022-08" db="EMBL/GenBank/DDBJ databases">
        <authorList>
            <person name="Gutierrez-Valencia J."/>
        </authorList>
    </citation>
    <scope>NUCLEOTIDE SEQUENCE</scope>
</reference>
<keyword evidence="2" id="KW-1185">Reference proteome</keyword>
<dbReference type="AlphaFoldDB" id="A0AAV0IZF8"/>